<keyword evidence="1" id="KW-0694">RNA-binding</keyword>
<sequence>MDSHAQTSSFSSSPCADSLESPICHNPNSAPRYGTVIPNRIFVCGFDLKTTEQDLYRLFSRHGVVKEVKIVNDRAGIPKGYGVFKYKSSIDELHFRDRKLNIAQAIRKQQVGIQCCSVPSGSSTMYMTTSSGYPYTYHNGMAYFPTLETAPVTHIWPVSLTVFFCLFVCFCVCFIEKNPNLPPHSRVRAWFDTDENEMKKFIGILMLMGIIRKLDIEMYWSTDPMYATPIFAAVMTRNRFSLLLKFFHLNDNRNEPDKKDPNRDRLFKLHPLIDHLFEAFQLPYMTGPSVAVDESLLLWKGRLQFRQYLPLKRARFGIKMFCLAENSGYIYRFRVYTGKEDPMSSISAVLPDECKDFGLSEKRCRVCSKKGQRRDVKTFCSKCPSNPGLCAVPCFGLWHSKLKYWE</sequence>
<reference evidence="3" key="1">
    <citation type="submission" date="2021-06" db="EMBL/GenBank/DDBJ databases">
        <authorList>
            <consortium name="Wellcome Sanger Institute Data Sharing"/>
        </authorList>
    </citation>
    <scope>NUCLEOTIDE SEQUENCE [LARGE SCALE GENOMIC DNA]</scope>
</reference>
<evidence type="ECO:0000313" key="4">
    <source>
        <dbReference type="Proteomes" id="UP000694620"/>
    </source>
</evidence>
<dbReference type="PROSITE" id="PS50102">
    <property type="entry name" value="RRM"/>
    <property type="match status" value="1"/>
</dbReference>
<feature type="domain" description="RRM" evidence="2">
    <location>
        <begin position="39"/>
        <end position="107"/>
    </location>
</feature>
<proteinExistence type="predicted"/>
<dbReference type="GO" id="GO:0003723">
    <property type="term" value="F:RNA binding"/>
    <property type="evidence" value="ECO:0007669"/>
    <property type="project" value="UniProtKB-UniRule"/>
</dbReference>
<protein>
    <recommendedName>
        <fullName evidence="2">RRM domain-containing protein</fullName>
    </recommendedName>
</protein>
<name>A0A8C4T5A9_ERPCA</name>
<reference evidence="3" key="2">
    <citation type="submission" date="2025-08" db="UniProtKB">
        <authorList>
            <consortium name="Ensembl"/>
        </authorList>
    </citation>
    <scope>IDENTIFICATION</scope>
</reference>
<dbReference type="Ensembl" id="ENSECRT00000027974.1">
    <property type="protein sequence ID" value="ENSECRP00000027400.1"/>
    <property type="gene ID" value="ENSECRG00000018548.1"/>
</dbReference>
<dbReference type="PANTHER" id="PTHR46599:SF3">
    <property type="entry name" value="PIGGYBAC TRANSPOSABLE ELEMENT-DERIVED PROTEIN 4"/>
    <property type="match status" value="1"/>
</dbReference>
<dbReference type="Pfam" id="PF13843">
    <property type="entry name" value="DDE_Tnp_1_7"/>
    <property type="match status" value="1"/>
</dbReference>
<dbReference type="InterPro" id="IPR035979">
    <property type="entry name" value="RBD_domain_sf"/>
</dbReference>
<dbReference type="InterPro" id="IPR032718">
    <property type="entry name" value="PGBD4_Znf_C"/>
</dbReference>
<organism evidence="3 4">
    <name type="scientific">Erpetoichthys calabaricus</name>
    <name type="common">Rope fish</name>
    <name type="synonym">Calamoichthys calabaricus</name>
    <dbReference type="NCBI Taxonomy" id="27687"/>
    <lineage>
        <taxon>Eukaryota</taxon>
        <taxon>Metazoa</taxon>
        <taxon>Chordata</taxon>
        <taxon>Craniata</taxon>
        <taxon>Vertebrata</taxon>
        <taxon>Euteleostomi</taxon>
        <taxon>Actinopterygii</taxon>
        <taxon>Polypteriformes</taxon>
        <taxon>Polypteridae</taxon>
        <taxon>Erpetoichthys</taxon>
    </lineage>
</organism>
<dbReference type="Proteomes" id="UP000694620">
    <property type="component" value="Chromosome 8"/>
</dbReference>
<dbReference type="InterPro" id="IPR000504">
    <property type="entry name" value="RRM_dom"/>
</dbReference>
<dbReference type="Gene3D" id="3.30.70.330">
    <property type="match status" value="1"/>
</dbReference>
<evidence type="ECO:0000313" key="3">
    <source>
        <dbReference type="Ensembl" id="ENSECRP00000027400.1"/>
    </source>
</evidence>
<dbReference type="Pfam" id="PF13842">
    <property type="entry name" value="zf-Tnp_2"/>
    <property type="match status" value="1"/>
</dbReference>
<dbReference type="GeneTree" id="ENSGT00940000164464"/>
<dbReference type="AlphaFoldDB" id="A0A8C4T5A9"/>
<dbReference type="InterPro" id="IPR012677">
    <property type="entry name" value="Nucleotide-bd_a/b_plait_sf"/>
</dbReference>
<evidence type="ECO:0000256" key="1">
    <source>
        <dbReference type="PROSITE-ProRule" id="PRU00176"/>
    </source>
</evidence>
<keyword evidence="4" id="KW-1185">Reference proteome</keyword>
<dbReference type="SMART" id="SM00360">
    <property type="entry name" value="RRM"/>
    <property type="match status" value="1"/>
</dbReference>
<dbReference type="Pfam" id="PF00076">
    <property type="entry name" value="RRM_1"/>
    <property type="match status" value="1"/>
</dbReference>
<evidence type="ECO:0000259" key="2">
    <source>
        <dbReference type="PROSITE" id="PS50102"/>
    </source>
</evidence>
<accession>A0A8C4T5A9</accession>
<dbReference type="SUPFAM" id="SSF54928">
    <property type="entry name" value="RNA-binding domain, RBD"/>
    <property type="match status" value="1"/>
</dbReference>
<reference evidence="3" key="3">
    <citation type="submission" date="2025-09" db="UniProtKB">
        <authorList>
            <consortium name="Ensembl"/>
        </authorList>
    </citation>
    <scope>IDENTIFICATION</scope>
</reference>
<dbReference type="InterPro" id="IPR029526">
    <property type="entry name" value="PGBD"/>
</dbReference>
<dbReference type="PANTHER" id="PTHR46599">
    <property type="entry name" value="PIGGYBAC TRANSPOSABLE ELEMENT-DERIVED PROTEIN 4"/>
    <property type="match status" value="1"/>
</dbReference>